<keyword evidence="4 6" id="KW-1133">Transmembrane helix</keyword>
<dbReference type="STRING" id="1122124.GCA_000423165_00580"/>
<feature type="transmembrane region" description="Helical" evidence="6">
    <location>
        <begin position="300"/>
        <end position="325"/>
    </location>
</feature>
<keyword evidence="8" id="KW-1185">Reference proteome</keyword>
<keyword evidence="3 6" id="KW-0812">Transmembrane</keyword>
<feature type="transmembrane region" description="Helical" evidence="6">
    <location>
        <begin position="242"/>
        <end position="263"/>
    </location>
</feature>
<feature type="transmembrane region" description="Helical" evidence="6">
    <location>
        <begin position="58"/>
        <end position="80"/>
    </location>
</feature>
<feature type="transmembrane region" description="Helical" evidence="6">
    <location>
        <begin position="159"/>
        <end position="179"/>
    </location>
</feature>
<feature type="transmembrane region" description="Helical" evidence="6">
    <location>
        <begin position="337"/>
        <end position="359"/>
    </location>
</feature>
<dbReference type="AlphaFoldDB" id="A0A432Z9C0"/>
<sequence length="416" mass="47270">MKWHLGLLGEKLKESNEGRVVARNLGFLTLLQIGTYIFPLFTIPYLARTIGVDGFGKIAFAAAVMVWFRTITDWGFNYTATRDVARNRENREKVSEIFSHVIWAQLLLMLVAFLMLLAAIYLIPYFYQNRVVLLASFLMLPGYILFPIWLFQAMEKMKYITILDLISKTLFTTLLFIFITNEDDYVLQPLFIASGYALSAVVAMYIILVNWRIKLYFPTFNSLTFAIRKSANVFVNNIMPNLYNSLSVVILAFVGGSHANGILDAGTKFINIAQGFLNVISKAFFPFLSRRIDKHAVYTYINLVLSVFVAGFLFISSPVIVKFFYGDEFMNAVPVLQIMSISVVSLSLNNVYGINYLIIRGYEKELRNITVTSSLIGLTIAYPMIYYYGYLGAAFVITFTRFILGVSIFIKAKALK</sequence>
<protein>
    <submittedName>
        <fullName evidence="7">Flippase</fullName>
    </submittedName>
</protein>
<proteinExistence type="predicted"/>
<reference evidence="8" key="1">
    <citation type="journal article" date="2018" name="Front. Microbiol.">
        <title>Genome-Based Analysis Reveals the Taxonomy and Diversity of the Family Idiomarinaceae.</title>
        <authorList>
            <person name="Liu Y."/>
            <person name="Lai Q."/>
            <person name="Shao Z."/>
        </authorList>
    </citation>
    <scope>NUCLEOTIDE SEQUENCE [LARGE SCALE GENOMIC DNA]</scope>
    <source>
        <strain evidence="8">c121</strain>
    </source>
</reference>
<dbReference type="InterPro" id="IPR002797">
    <property type="entry name" value="Polysacc_synth"/>
</dbReference>
<feature type="transmembrane region" description="Helical" evidence="6">
    <location>
        <begin position="269"/>
        <end position="288"/>
    </location>
</feature>
<gene>
    <name evidence="7" type="ORF">CWI80_04085</name>
</gene>
<dbReference type="EMBL" id="PIQE01000001">
    <property type="protein sequence ID" value="RUO74527.1"/>
    <property type="molecule type" value="Genomic_DNA"/>
</dbReference>
<feature type="transmembrane region" description="Helical" evidence="6">
    <location>
        <begin position="133"/>
        <end position="152"/>
    </location>
</feature>
<feature type="transmembrane region" description="Helical" evidence="6">
    <location>
        <begin position="21"/>
        <end position="46"/>
    </location>
</feature>
<organism evidence="7 8">
    <name type="scientific">Pseudidiomarina sediminum</name>
    <dbReference type="NCBI Taxonomy" id="431675"/>
    <lineage>
        <taxon>Bacteria</taxon>
        <taxon>Pseudomonadati</taxon>
        <taxon>Pseudomonadota</taxon>
        <taxon>Gammaproteobacteria</taxon>
        <taxon>Alteromonadales</taxon>
        <taxon>Idiomarinaceae</taxon>
        <taxon>Pseudidiomarina</taxon>
    </lineage>
</organism>
<evidence type="ECO:0000313" key="7">
    <source>
        <dbReference type="EMBL" id="RUO74527.1"/>
    </source>
</evidence>
<feature type="transmembrane region" description="Helical" evidence="6">
    <location>
        <begin position="391"/>
        <end position="410"/>
    </location>
</feature>
<feature type="transmembrane region" description="Helical" evidence="6">
    <location>
        <begin position="366"/>
        <end position="385"/>
    </location>
</feature>
<accession>A0A432Z9C0</accession>
<feature type="transmembrane region" description="Helical" evidence="6">
    <location>
        <begin position="101"/>
        <end position="127"/>
    </location>
</feature>
<evidence type="ECO:0000256" key="1">
    <source>
        <dbReference type="ARBA" id="ARBA00004651"/>
    </source>
</evidence>
<keyword evidence="2" id="KW-1003">Cell membrane</keyword>
<dbReference type="PANTHER" id="PTHR30250:SF11">
    <property type="entry name" value="O-ANTIGEN TRANSPORTER-RELATED"/>
    <property type="match status" value="1"/>
</dbReference>
<feature type="transmembrane region" description="Helical" evidence="6">
    <location>
        <begin position="185"/>
        <end position="208"/>
    </location>
</feature>
<dbReference type="PANTHER" id="PTHR30250">
    <property type="entry name" value="PST FAMILY PREDICTED COLANIC ACID TRANSPORTER"/>
    <property type="match status" value="1"/>
</dbReference>
<evidence type="ECO:0000256" key="4">
    <source>
        <dbReference type="ARBA" id="ARBA00022989"/>
    </source>
</evidence>
<comment type="caution">
    <text evidence="7">The sequence shown here is derived from an EMBL/GenBank/DDBJ whole genome shotgun (WGS) entry which is preliminary data.</text>
</comment>
<evidence type="ECO:0000256" key="5">
    <source>
        <dbReference type="ARBA" id="ARBA00023136"/>
    </source>
</evidence>
<name>A0A432Z9C0_9GAMM</name>
<dbReference type="InterPro" id="IPR050833">
    <property type="entry name" value="Poly_Biosynth_Transport"/>
</dbReference>
<dbReference type="CDD" id="cd13128">
    <property type="entry name" value="MATE_Wzx_like"/>
    <property type="match status" value="1"/>
</dbReference>
<evidence type="ECO:0000256" key="3">
    <source>
        <dbReference type="ARBA" id="ARBA00022692"/>
    </source>
</evidence>
<dbReference type="Proteomes" id="UP000287022">
    <property type="component" value="Unassembled WGS sequence"/>
</dbReference>
<keyword evidence="5 6" id="KW-0472">Membrane</keyword>
<comment type="subcellular location">
    <subcellularLocation>
        <location evidence="1">Cell membrane</location>
        <topology evidence="1">Multi-pass membrane protein</topology>
    </subcellularLocation>
</comment>
<evidence type="ECO:0000313" key="8">
    <source>
        <dbReference type="Proteomes" id="UP000287022"/>
    </source>
</evidence>
<dbReference type="Pfam" id="PF01943">
    <property type="entry name" value="Polysacc_synt"/>
    <property type="match status" value="1"/>
</dbReference>
<evidence type="ECO:0000256" key="6">
    <source>
        <dbReference type="SAM" id="Phobius"/>
    </source>
</evidence>
<dbReference type="GO" id="GO:0005886">
    <property type="term" value="C:plasma membrane"/>
    <property type="evidence" value="ECO:0007669"/>
    <property type="project" value="UniProtKB-SubCell"/>
</dbReference>
<evidence type="ECO:0000256" key="2">
    <source>
        <dbReference type="ARBA" id="ARBA00022475"/>
    </source>
</evidence>
<dbReference type="RefSeq" id="WP_034727928.1">
    <property type="nucleotide sequence ID" value="NZ_PIQE01000001.1"/>
</dbReference>